<dbReference type="EMBL" id="JAAOIW010000003">
    <property type="protein sequence ID" value="NHN30241.1"/>
    <property type="molecule type" value="Genomic_DNA"/>
</dbReference>
<feature type="coiled-coil region" evidence="1">
    <location>
        <begin position="155"/>
        <end position="209"/>
    </location>
</feature>
<keyword evidence="2" id="KW-0732">Signal</keyword>
<feature type="chain" id="PRO_5045145825" evidence="2">
    <location>
        <begin position="28"/>
        <end position="214"/>
    </location>
</feature>
<gene>
    <name evidence="3" type="ORF">G9U52_10385</name>
</gene>
<feature type="signal peptide" evidence="2">
    <location>
        <begin position="1"/>
        <end position="27"/>
    </location>
</feature>
<evidence type="ECO:0000313" key="3">
    <source>
        <dbReference type="EMBL" id="NHN30241.1"/>
    </source>
</evidence>
<evidence type="ECO:0000256" key="1">
    <source>
        <dbReference type="SAM" id="Coils"/>
    </source>
</evidence>
<accession>A0ABX0J4A3</accession>
<keyword evidence="1" id="KW-0175">Coiled coil</keyword>
<dbReference type="Proteomes" id="UP001165962">
    <property type="component" value="Unassembled WGS sequence"/>
</dbReference>
<protein>
    <submittedName>
        <fullName evidence="3">Uncharacterized protein</fullName>
    </submittedName>
</protein>
<dbReference type="RefSeq" id="WP_166149027.1">
    <property type="nucleotide sequence ID" value="NZ_JAAOIW010000003.1"/>
</dbReference>
<proteinExistence type="predicted"/>
<evidence type="ECO:0000313" key="4">
    <source>
        <dbReference type="Proteomes" id="UP001165962"/>
    </source>
</evidence>
<sequence length="214" mass="22706">MKNVLKYLTVSTMLWACLLGMSSLAFADAEMDFEVTSVAYEGGELTAVGVFHNSGDKHISEVTKVNVKIVLHNDEGDSAEVANHDFSNLKVDILPGESAEYTLTFSGVAEYTDATQWTAEEGDWEITYFDDAAEATEEMANEDIPTVEEFVDAVVEEAEAAIDAAVADAEAAIDAAVEAGDEAAIEAALAEAEVAIDAAVAEAEAAIEDVEIIE</sequence>
<comment type="caution">
    <text evidence="3">The sequence shown here is derived from an EMBL/GenBank/DDBJ whole genome shotgun (WGS) entry which is preliminary data.</text>
</comment>
<evidence type="ECO:0000256" key="2">
    <source>
        <dbReference type="SAM" id="SignalP"/>
    </source>
</evidence>
<keyword evidence="4" id="KW-1185">Reference proteome</keyword>
<name>A0ABX0J4A3_9BACL</name>
<organism evidence="3 4">
    <name type="scientific">Paenibacillus agricola</name>
    <dbReference type="NCBI Taxonomy" id="2716264"/>
    <lineage>
        <taxon>Bacteria</taxon>
        <taxon>Bacillati</taxon>
        <taxon>Bacillota</taxon>
        <taxon>Bacilli</taxon>
        <taxon>Bacillales</taxon>
        <taxon>Paenibacillaceae</taxon>
        <taxon>Paenibacillus</taxon>
    </lineage>
</organism>
<reference evidence="3" key="1">
    <citation type="submission" date="2020-03" db="EMBL/GenBank/DDBJ databases">
        <title>Draft sequencing of Paenibacilllus sp. S3N08.</title>
        <authorList>
            <person name="Kim D.-U."/>
        </authorList>
    </citation>
    <scope>NUCLEOTIDE SEQUENCE</scope>
    <source>
        <strain evidence="3">S3N08</strain>
    </source>
</reference>